<dbReference type="AlphaFoldDB" id="A0A347UAP6"/>
<dbReference type="InterPro" id="IPR012893">
    <property type="entry name" value="HipA-like_C"/>
</dbReference>
<dbReference type="EMBL" id="NXIG01000010">
    <property type="protein sequence ID" value="RXI29782.1"/>
    <property type="molecule type" value="Genomic_DNA"/>
</dbReference>
<accession>A0A347UAP6</accession>
<feature type="coiled-coil region" evidence="4">
    <location>
        <begin position="126"/>
        <end position="153"/>
    </location>
</feature>
<sequence>MVIVKAWDKEVAQLVDNKKGSILFKYSDENILEFSPIKMRIGNRSVQNFSHIKYQYGLPGLISDNLPGRYGMEYMDRFLFEHLKRKPTILERLKFLGTHTIGALEFHPSEYDTDEYKNILSISNLYKESKNLLDKENKELNNAQAALKTLIAISNSAGGGARAKATVGFNKKDNTISLLRKQDEFPEGYLPVIIKYDDKDISMYPMLDNKYKDASIPTKLEYIYYLFTKQLDITMSECQLLECEGHIHFLTYRFDRIKNQRFHMHSFAGLMHIDPADTTNDYIDLLRCANKLNISSSQIEQIVKLMLFNAIFGNKDDHAANFSFLMNHIGKWAFAPAYDLTYASNGYHQMYVGVNVLNRISYNKLYEVLKPFNITESFLKENIKKMIDLKHSQLVKIFSEYNMPESFAKHILEDTKAVDELLTKGV</sequence>
<dbReference type="OrthoDB" id="9805913at2"/>
<evidence type="ECO:0000256" key="3">
    <source>
        <dbReference type="ARBA" id="ARBA00022777"/>
    </source>
</evidence>
<feature type="domain" description="HipA N-terminal subdomain 1" evidence="6">
    <location>
        <begin position="4"/>
        <end position="106"/>
    </location>
</feature>
<dbReference type="InterPro" id="IPR017508">
    <property type="entry name" value="HipA_N1"/>
</dbReference>
<proteinExistence type="inferred from homology"/>
<keyword evidence="4" id="KW-0175">Coiled coil</keyword>
<dbReference type="GO" id="GO:0005829">
    <property type="term" value="C:cytosol"/>
    <property type="evidence" value="ECO:0007669"/>
    <property type="project" value="TreeGrafter"/>
</dbReference>
<dbReference type="EMBL" id="CP032097">
    <property type="protein sequence ID" value="AXX95924.1"/>
    <property type="molecule type" value="Genomic_DNA"/>
</dbReference>
<dbReference type="PANTHER" id="PTHR37419:SF8">
    <property type="entry name" value="TOXIN YJJJ"/>
    <property type="match status" value="1"/>
</dbReference>
<evidence type="ECO:0000313" key="8">
    <source>
        <dbReference type="EMBL" id="RXI29782.1"/>
    </source>
</evidence>
<feature type="domain" description="HipA-like C-terminal" evidence="5">
    <location>
        <begin position="159"/>
        <end position="361"/>
    </location>
</feature>
<dbReference type="InterPro" id="IPR052028">
    <property type="entry name" value="HipA_Ser/Thr_kinase"/>
</dbReference>
<organism evidence="8 10">
    <name type="scientific">Arcobacter ellisii</name>
    <dbReference type="NCBI Taxonomy" id="913109"/>
    <lineage>
        <taxon>Bacteria</taxon>
        <taxon>Pseudomonadati</taxon>
        <taxon>Campylobacterota</taxon>
        <taxon>Epsilonproteobacteria</taxon>
        <taxon>Campylobacterales</taxon>
        <taxon>Arcobacteraceae</taxon>
        <taxon>Arcobacter</taxon>
    </lineage>
</organism>
<evidence type="ECO:0000256" key="2">
    <source>
        <dbReference type="ARBA" id="ARBA00022679"/>
    </source>
</evidence>
<dbReference type="KEGG" id="aell:AELL_2298"/>
<keyword evidence="9" id="KW-1185">Reference proteome</keyword>
<dbReference type="Proteomes" id="UP000262582">
    <property type="component" value="Chromosome"/>
</dbReference>
<reference evidence="8 10" key="1">
    <citation type="submission" date="2017-09" db="EMBL/GenBank/DDBJ databases">
        <title>Genomics of the genus Arcobacter.</title>
        <authorList>
            <person name="Perez-Cataluna A."/>
            <person name="Figueras M.J."/>
            <person name="Salas-Masso N."/>
        </authorList>
    </citation>
    <scope>NUCLEOTIDE SEQUENCE [LARGE SCALE GENOMIC DNA]</scope>
    <source>
        <strain evidence="8 10">CECT 7837</strain>
    </source>
</reference>
<keyword evidence="3" id="KW-0418">Kinase</keyword>
<dbReference type="Pfam" id="PF13657">
    <property type="entry name" value="Couple_hipA"/>
    <property type="match status" value="1"/>
</dbReference>
<keyword evidence="2" id="KW-0808">Transferase</keyword>
<name>A0A347UAP6_9BACT</name>
<evidence type="ECO:0000259" key="5">
    <source>
        <dbReference type="Pfam" id="PF07804"/>
    </source>
</evidence>
<dbReference type="Pfam" id="PF07804">
    <property type="entry name" value="HipA_C"/>
    <property type="match status" value="1"/>
</dbReference>
<protein>
    <submittedName>
        <fullName evidence="7">Toxin-antitoxin system, toxin component, HipA family</fullName>
    </submittedName>
</protein>
<comment type="similarity">
    <text evidence="1">Belongs to the HipA Ser/Thr kinase family.</text>
</comment>
<dbReference type="PANTHER" id="PTHR37419">
    <property type="entry name" value="SERINE/THREONINE-PROTEIN KINASE TOXIN HIPA"/>
    <property type="match status" value="1"/>
</dbReference>
<evidence type="ECO:0000256" key="4">
    <source>
        <dbReference type="SAM" id="Coils"/>
    </source>
</evidence>
<evidence type="ECO:0000313" key="7">
    <source>
        <dbReference type="EMBL" id="AXX95924.1"/>
    </source>
</evidence>
<dbReference type="RefSeq" id="WP_118918084.1">
    <property type="nucleotide sequence ID" value="NZ_CP032097.1"/>
</dbReference>
<evidence type="ECO:0000313" key="9">
    <source>
        <dbReference type="Proteomes" id="UP000262582"/>
    </source>
</evidence>
<reference evidence="7 9" key="2">
    <citation type="submission" date="2018-08" db="EMBL/GenBank/DDBJ databases">
        <title>Complete genome of the Arcobacter ellisii type strain LMG 26155.</title>
        <authorList>
            <person name="Miller W.G."/>
            <person name="Yee E."/>
            <person name="Bono J.L."/>
        </authorList>
    </citation>
    <scope>NUCLEOTIDE SEQUENCE [LARGE SCALE GENOMIC DNA]</scope>
    <source>
        <strain evidence="7 9">LMG 26155</strain>
    </source>
</reference>
<evidence type="ECO:0000313" key="10">
    <source>
        <dbReference type="Proteomes" id="UP000290588"/>
    </source>
</evidence>
<dbReference type="GO" id="GO:0004674">
    <property type="term" value="F:protein serine/threonine kinase activity"/>
    <property type="evidence" value="ECO:0007669"/>
    <property type="project" value="TreeGrafter"/>
</dbReference>
<gene>
    <name evidence="7" type="ORF">AELL_2298</name>
    <name evidence="8" type="ORF">CP962_10470</name>
</gene>
<evidence type="ECO:0000256" key="1">
    <source>
        <dbReference type="ARBA" id="ARBA00010164"/>
    </source>
</evidence>
<evidence type="ECO:0000259" key="6">
    <source>
        <dbReference type="Pfam" id="PF13657"/>
    </source>
</evidence>
<dbReference type="Gene3D" id="1.10.1070.20">
    <property type="match status" value="1"/>
</dbReference>
<dbReference type="Proteomes" id="UP000290588">
    <property type="component" value="Unassembled WGS sequence"/>
</dbReference>